<keyword evidence="2" id="KW-1185">Reference proteome</keyword>
<reference evidence="2" key="1">
    <citation type="submission" date="2024-04" db="EMBL/GenBank/DDBJ databases">
        <authorList>
            <person name="Shaw F."/>
            <person name="Minotto A."/>
        </authorList>
    </citation>
    <scope>NUCLEOTIDE SEQUENCE [LARGE SCALE GENOMIC DNA]</scope>
</reference>
<accession>A0ABP1E748</accession>
<evidence type="ECO:0000313" key="1">
    <source>
        <dbReference type="EMBL" id="CAL1715063.1"/>
    </source>
</evidence>
<dbReference type="Proteomes" id="UP001497453">
    <property type="component" value="Chromosome 8"/>
</dbReference>
<gene>
    <name evidence="1" type="ORF">GFSPODELE1_LOCUS10044</name>
</gene>
<dbReference type="Gene3D" id="3.10.450.50">
    <property type="match status" value="1"/>
</dbReference>
<evidence type="ECO:0008006" key="3">
    <source>
        <dbReference type="Google" id="ProtNLM"/>
    </source>
</evidence>
<sequence length="164" mass="18714">MSPSRSQLLTSATGLCNAFASAAPLDELLSHFSTTHHVTAKEHGEPFLAPFIGRQFSGLRGRDSLETYFGLLEKYLTFEDMSFGEWVIDPESRKVSCKGRARFKWIEGEGNGQWWDEQFAYILDFDQDAKVTDYQVWSDSGAAYLARIGKLNDMRKHYEKEQIS</sequence>
<proteinExistence type="predicted"/>
<dbReference type="EMBL" id="OZ037951">
    <property type="protein sequence ID" value="CAL1715063.1"/>
    <property type="molecule type" value="Genomic_DNA"/>
</dbReference>
<name>A0ABP1E748_9APHY</name>
<evidence type="ECO:0000313" key="2">
    <source>
        <dbReference type="Proteomes" id="UP001497453"/>
    </source>
</evidence>
<organism evidence="1 2">
    <name type="scientific">Somion occarium</name>
    <dbReference type="NCBI Taxonomy" id="3059160"/>
    <lineage>
        <taxon>Eukaryota</taxon>
        <taxon>Fungi</taxon>
        <taxon>Dikarya</taxon>
        <taxon>Basidiomycota</taxon>
        <taxon>Agaricomycotina</taxon>
        <taxon>Agaricomycetes</taxon>
        <taxon>Polyporales</taxon>
        <taxon>Cerrenaceae</taxon>
        <taxon>Somion</taxon>
    </lineage>
</organism>
<protein>
    <recommendedName>
        <fullName evidence="3">SnoaL-like domain-containing protein</fullName>
    </recommendedName>
</protein>